<feature type="chain" id="PRO_5036166673" description="RxLR effector protein" evidence="1">
    <location>
        <begin position="32"/>
        <end position="60"/>
    </location>
</feature>
<evidence type="ECO:0000313" key="9">
    <source>
        <dbReference type="EMBL" id="KAE9287190.1"/>
    </source>
</evidence>
<dbReference type="EMBL" id="QXFX01001897">
    <property type="protein sequence ID" value="KAE9083276.1"/>
    <property type="molecule type" value="Genomic_DNA"/>
</dbReference>
<dbReference type="EMBL" id="QXGA01001872">
    <property type="protein sequence ID" value="KAE9108347.1"/>
    <property type="molecule type" value="Genomic_DNA"/>
</dbReference>
<dbReference type="Proteomes" id="UP000488956">
    <property type="component" value="Unassembled WGS sequence"/>
</dbReference>
<protein>
    <recommendedName>
        <fullName evidence="18">RxLR effector protein</fullName>
    </recommendedName>
</protein>
<evidence type="ECO:0000313" key="11">
    <source>
        <dbReference type="Proteomes" id="UP000433483"/>
    </source>
</evidence>
<evidence type="ECO:0000313" key="16">
    <source>
        <dbReference type="Proteomes" id="UP000476176"/>
    </source>
</evidence>
<evidence type="ECO:0000313" key="13">
    <source>
        <dbReference type="Proteomes" id="UP000440367"/>
    </source>
</evidence>
<evidence type="ECO:0000313" key="3">
    <source>
        <dbReference type="EMBL" id="KAE9083009.1"/>
    </source>
</evidence>
<dbReference type="Proteomes" id="UP000476176">
    <property type="component" value="Unassembled WGS sequence"/>
</dbReference>
<evidence type="ECO:0000313" key="5">
    <source>
        <dbReference type="EMBL" id="KAE9108347.1"/>
    </source>
</evidence>
<dbReference type="EMBL" id="QXGC01000914">
    <property type="protein sequence ID" value="KAE9216685.1"/>
    <property type="molecule type" value="Genomic_DNA"/>
</dbReference>
<dbReference type="EMBL" id="QXGD01001427">
    <property type="protein sequence ID" value="KAE9206373.1"/>
    <property type="molecule type" value="Genomic_DNA"/>
</dbReference>
<dbReference type="Proteomes" id="UP000441208">
    <property type="component" value="Unassembled WGS sequence"/>
</dbReference>
<dbReference type="Proteomes" id="UP000440732">
    <property type="component" value="Unassembled WGS sequence"/>
</dbReference>
<proteinExistence type="predicted"/>
<organism evidence="7 13">
    <name type="scientific">Phytophthora fragariae</name>
    <dbReference type="NCBI Taxonomy" id="53985"/>
    <lineage>
        <taxon>Eukaryota</taxon>
        <taxon>Sar</taxon>
        <taxon>Stramenopiles</taxon>
        <taxon>Oomycota</taxon>
        <taxon>Peronosporomycetes</taxon>
        <taxon>Peronosporales</taxon>
        <taxon>Peronosporaceae</taxon>
        <taxon>Phytophthora</taxon>
    </lineage>
</organism>
<evidence type="ECO:0008006" key="18">
    <source>
        <dbReference type="Google" id="ProtNLM"/>
    </source>
</evidence>
<dbReference type="Proteomes" id="UP000437068">
    <property type="component" value="Unassembled WGS sequence"/>
</dbReference>
<keyword evidence="11" id="KW-1185">Reference proteome</keyword>
<evidence type="ECO:0000313" key="14">
    <source>
        <dbReference type="Proteomes" id="UP000440732"/>
    </source>
</evidence>
<name>A0A6A3XQ21_9STRA</name>
<dbReference type="Proteomes" id="UP000433483">
    <property type="component" value="Unassembled WGS sequence"/>
</dbReference>
<evidence type="ECO:0000313" key="17">
    <source>
        <dbReference type="Proteomes" id="UP000488956"/>
    </source>
</evidence>
<comment type="caution">
    <text evidence="7">The sequence shown here is derived from an EMBL/GenBank/DDBJ whole genome shotgun (WGS) entry which is preliminary data.</text>
</comment>
<dbReference type="EMBL" id="QXGE01001885">
    <property type="protein sequence ID" value="KAE9287190.1"/>
    <property type="molecule type" value="Genomic_DNA"/>
</dbReference>
<dbReference type="EMBL" id="QXFZ01001931">
    <property type="protein sequence ID" value="KAE9083009.1"/>
    <property type="molecule type" value="Genomic_DNA"/>
</dbReference>
<evidence type="ECO:0000313" key="7">
    <source>
        <dbReference type="EMBL" id="KAE9206373.1"/>
    </source>
</evidence>
<evidence type="ECO:0000313" key="15">
    <source>
        <dbReference type="Proteomes" id="UP000441208"/>
    </source>
</evidence>
<evidence type="ECO:0000313" key="2">
    <source>
        <dbReference type="EMBL" id="KAE8935023.1"/>
    </source>
</evidence>
<dbReference type="AlphaFoldDB" id="A0A6A3XQ21"/>
<evidence type="ECO:0000256" key="1">
    <source>
        <dbReference type="SAM" id="SignalP"/>
    </source>
</evidence>
<accession>A0A6A3XQ21</accession>
<evidence type="ECO:0000313" key="8">
    <source>
        <dbReference type="EMBL" id="KAE9216685.1"/>
    </source>
</evidence>
<dbReference type="Proteomes" id="UP000440367">
    <property type="component" value="Unassembled WGS sequence"/>
</dbReference>
<dbReference type="EMBL" id="QXGB01000794">
    <property type="protein sequence ID" value="KAE9204151.1"/>
    <property type="molecule type" value="Genomic_DNA"/>
</dbReference>
<keyword evidence="1" id="KW-0732">Signal</keyword>
<dbReference type="Proteomes" id="UP000429523">
    <property type="component" value="Unassembled WGS sequence"/>
</dbReference>
<evidence type="ECO:0000313" key="12">
    <source>
        <dbReference type="Proteomes" id="UP000437068"/>
    </source>
</evidence>
<gene>
    <name evidence="9" type="ORF">PF001_g21098</name>
    <name evidence="7" type="ORF">PF002_g20033</name>
    <name evidence="8" type="ORF">PF004_g14387</name>
    <name evidence="6" type="ORF">PF005_g13907</name>
    <name evidence="5" type="ORF">PF006_g20896</name>
    <name evidence="3" type="ORF">PF007_g22076</name>
    <name evidence="2" type="ORF">PF009_g15015</name>
    <name evidence="4" type="ORF">PF010_g21272</name>
</gene>
<evidence type="ECO:0000313" key="4">
    <source>
        <dbReference type="EMBL" id="KAE9083276.1"/>
    </source>
</evidence>
<sequence length="60" mass="5904">MRCIHVVKFSDAVSAAALLLAPLLAPVPAAAASADQLRSGSASYLAAGRAPARSSRPGSG</sequence>
<evidence type="ECO:0000313" key="6">
    <source>
        <dbReference type="EMBL" id="KAE9204151.1"/>
    </source>
</evidence>
<dbReference type="EMBL" id="QXGF01000846">
    <property type="protein sequence ID" value="KAE8935023.1"/>
    <property type="molecule type" value="Genomic_DNA"/>
</dbReference>
<reference evidence="10 11" key="1">
    <citation type="submission" date="2018-08" db="EMBL/GenBank/DDBJ databases">
        <title>Genomic investigation of the strawberry pathogen Phytophthora fragariae indicates pathogenicity is determined by transcriptional variation in three key races.</title>
        <authorList>
            <person name="Adams T.M."/>
            <person name="Armitage A.D."/>
            <person name="Sobczyk M.K."/>
            <person name="Bates H.J."/>
            <person name="Dunwell J.M."/>
            <person name="Nellist C.F."/>
            <person name="Harrison R.J."/>
        </authorList>
    </citation>
    <scope>NUCLEOTIDE SEQUENCE [LARGE SCALE GENOMIC DNA]</scope>
    <source>
        <strain evidence="9 12">A4</strain>
        <strain evidence="7 13">BC-1</strain>
        <strain evidence="8 16">BC-23</strain>
        <strain evidence="6 11">NOV-27</strain>
        <strain evidence="5 14">NOV-5</strain>
        <strain evidence="3 15">NOV-71</strain>
        <strain evidence="2 10">NOV-9</strain>
        <strain evidence="4 17">ONT-3</strain>
    </source>
</reference>
<evidence type="ECO:0000313" key="10">
    <source>
        <dbReference type="Proteomes" id="UP000429523"/>
    </source>
</evidence>
<feature type="signal peptide" evidence="1">
    <location>
        <begin position="1"/>
        <end position="31"/>
    </location>
</feature>